<feature type="domain" description="FAD-binding" evidence="6">
    <location>
        <begin position="4"/>
        <end position="349"/>
    </location>
</feature>
<organism evidence="7 8">
    <name type="scientific">Pseudovibrio exalbescens</name>
    <dbReference type="NCBI Taxonomy" id="197461"/>
    <lineage>
        <taxon>Bacteria</taxon>
        <taxon>Pseudomonadati</taxon>
        <taxon>Pseudomonadota</taxon>
        <taxon>Alphaproteobacteria</taxon>
        <taxon>Hyphomicrobiales</taxon>
        <taxon>Stappiaceae</taxon>
        <taxon>Pseudovibrio</taxon>
    </lineage>
</organism>
<dbReference type="EMBL" id="LVVZ01000005">
    <property type="protein sequence ID" value="OKL45228.1"/>
    <property type="molecule type" value="Genomic_DNA"/>
</dbReference>
<dbReference type="PANTHER" id="PTHR13789:SF318">
    <property type="entry name" value="GERANYLGERANYL DIPHOSPHATE REDUCTASE"/>
    <property type="match status" value="1"/>
</dbReference>
<dbReference type="InterPro" id="IPR050493">
    <property type="entry name" value="FAD-dep_Monooxygenase_BioMet"/>
</dbReference>
<dbReference type="PANTHER" id="PTHR13789">
    <property type="entry name" value="MONOOXYGENASE"/>
    <property type="match status" value="1"/>
</dbReference>
<keyword evidence="8" id="KW-1185">Reference proteome</keyword>
<evidence type="ECO:0000313" key="7">
    <source>
        <dbReference type="EMBL" id="OKL45228.1"/>
    </source>
</evidence>
<dbReference type="STRING" id="197461.A3843_02460"/>
<evidence type="ECO:0000256" key="3">
    <source>
        <dbReference type="ARBA" id="ARBA00022827"/>
    </source>
</evidence>
<evidence type="ECO:0000313" key="8">
    <source>
        <dbReference type="Proteomes" id="UP000185783"/>
    </source>
</evidence>
<dbReference type="SUPFAM" id="SSF54373">
    <property type="entry name" value="FAD-linked reductases, C-terminal domain"/>
    <property type="match status" value="1"/>
</dbReference>
<comment type="caution">
    <text evidence="7">The sequence shown here is derived from an EMBL/GenBank/DDBJ whole genome shotgun (WGS) entry which is preliminary data.</text>
</comment>
<dbReference type="InterPro" id="IPR036188">
    <property type="entry name" value="FAD/NAD-bd_sf"/>
</dbReference>
<dbReference type="RefSeq" id="WP_028480277.1">
    <property type="nucleotide sequence ID" value="NZ_LVVZ01000005.1"/>
</dbReference>
<evidence type="ECO:0000256" key="2">
    <source>
        <dbReference type="ARBA" id="ARBA00022630"/>
    </source>
</evidence>
<accession>A0A1U7JKL2</accession>
<reference evidence="7 8" key="1">
    <citation type="submission" date="2016-03" db="EMBL/GenBank/DDBJ databases">
        <title>Genome sequence of Nesiotobacter sp. nov., a moderately halophilic alphaproteobacterium isolated from the Yellow Sea, China.</title>
        <authorList>
            <person name="Zhang G."/>
            <person name="Zhang R."/>
        </authorList>
    </citation>
    <scope>NUCLEOTIDE SEQUENCE [LARGE SCALE GENOMIC DNA]</scope>
    <source>
        <strain evidence="7 8">WB1-6</strain>
    </source>
</reference>
<dbReference type="AlphaFoldDB" id="A0A1U7JKL2"/>
<sequence>MKRMPIAISGAGIAGMVCALHLARNGHTVHLFEAAKDLSEVGAGLQLSANALRCLEPLGLLEELKILATRPNSVEIGNGRTGAHLASIPLGDHAETKYGTPYLVIHRADLQRVLKQAVERHQAIHLHLGCPVDDAMEQVDGVRLIGALPAHLENHPFACLVAADGVWSKIRTNTLRLPPAEFSGRVAYRTTVPIKGLSDRLRTTTGLWMGNKSHLVHYPVHSGELLNIVAIRREEWKAEHWAYTTSTIELRRAFDDWADEPRQILELGENWTRWALCGIQPDTAWHQGRIALIGDAAHAMLPFMAQGAAMGIEDACILAAALEKHSDIPTAFARYEASRKPRVSKVSKQAVNNERIYHLPIPGCYARDLVLRTSSPDSLLSKFDWIYNWKPEDVDLN</sequence>
<proteinExistence type="predicted"/>
<dbReference type="Gene3D" id="3.50.50.60">
    <property type="entry name" value="FAD/NAD(P)-binding domain"/>
    <property type="match status" value="1"/>
</dbReference>
<protein>
    <recommendedName>
        <fullName evidence="6">FAD-binding domain-containing protein</fullName>
    </recommendedName>
</protein>
<name>A0A1U7JKL2_9HYPH</name>
<evidence type="ECO:0000256" key="5">
    <source>
        <dbReference type="ARBA" id="ARBA00023033"/>
    </source>
</evidence>
<evidence type="ECO:0000256" key="1">
    <source>
        <dbReference type="ARBA" id="ARBA00001974"/>
    </source>
</evidence>
<comment type="cofactor">
    <cofactor evidence="1">
        <name>FAD</name>
        <dbReference type="ChEBI" id="CHEBI:57692"/>
    </cofactor>
</comment>
<keyword evidence="3" id="KW-0274">FAD</keyword>
<keyword evidence="4" id="KW-0560">Oxidoreductase</keyword>
<dbReference type="GO" id="GO:0071949">
    <property type="term" value="F:FAD binding"/>
    <property type="evidence" value="ECO:0007669"/>
    <property type="project" value="InterPro"/>
</dbReference>
<keyword evidence="2" id="KW-0285">Flavoprotein</keyword>
<dbReference type="SUPFAM" id="SSF51905">
    <property type="entry name" value="FAD/NAD(P)-binding domain"/>
    <property type="match status" value="1"/>
</dbReference>
<dbReference type="InterPro" id="IPR002938">
    <property type="entry name" value="FAD-bd"/>
</dbReference>
<dbReference type="Proteomes" id="UP000185783">
    <property type="component" value="Unassembled WGS sequence"/>
</dbReference>
<dbReference type="GO" id="GO:0004497">
    <property type="term" value="F:monooxygenase activity"/>
    <property type="evidence" value="ECO:0007669"/>
    <property type="project" value="UniProtKB-KW"/>
</dbReference>
<keyword evidence="5" id="KW-0503">Monooxygenase</keyword>
<evidence type="ECO:0000259" key="6">
    <source>
        <dbReference type="Pfam" id="PF01494"/>
    </source>
</evidence>
<dbReference type="PRINTS" id="PR00420">
    <property type="entry name" value="RNGMNOXGNASE"/>
</dbReference>
<gene>
    <name evidence="7" type="ORF">A3843_02460</name>
</gene>
<evidence type="ECO:0000256" key="4">
    <source>
        <dbReference type="ARBA" id="ARBA00023002"/>
    </source>
</evidence>
<dbReference type="Pfam" id="PF01494">
    <property type="entry name" value="FAD_binding_3"/>
    <property type="match status" value="1"/>
</dbReference>